<protein>
    <recommendedName>
        <fullName evidence="8">TauD/TfdA-like domain-containing protein</fullName>
    </recommendedName>
</protein>
<comment type="cofactor">
    <cofactor evidence="1">
        <name>Fe(2+)</name>
        <dbReference type="ChEBI" id="CHEBI:29033"/>
    </cofactor>
</comment>
<dbReference type="GO" id="GO:0046872">
    <property type="term" value="F:metal ion binding"/>
    <property type="evidence" value="ECO:0007669"/>
    <property type="project" value="UniProtKB-KW"/>
</dbReference>
<evidence type="ECO:0000256" key="6">
    <source>
        <dbReference type="ARBA" id="ARBA00023004"/>
    </source>
</evidence>
<evidence type="ECO:0000256" key="1">
    <source>
        <dbReference type="ARBA" id="ARBA00001954"/>
    </source>
</evidence>
<keyword evidence="3" id="KW-0479">Metal-binding</keyword>
<dbReference type="Gene3D" id="3.60.130.10">
    <property type="entry name" value="Clavaminate synthase-like"/>
    <property type="match status" value="1"/>
</dbReference>
<dbReference type="InterPro" id="IPR003819">
    <property type="entry name" value="TauD/TfdA-like"/>
</dbReference>
<accession>W6YWI1</accession>
<keyword evidence="10" id="KW-1185">Reference proteome</keyword>
<dbReference type="PANTHER" id="PTHR30468">
    <property type="entry name" value="ALPHA-KETOGLUTARATE-DEPENDENT SULFONATE DIOXYGENASE"/>
    <property type="match status" value="1"/>
</dbReference>
<dbReference type="PANTHER" id="PTHR30468:SF10">
    <property type="entry name" value="TAUD_TFDA-LIKE DOMAIN-CONTAINING PROTEIN"/>
    <property type="match status" value="1"/>
</dbReference>
<dbReference type="OrthoDB" id="10257314at2759"/>
<feature type="domain" description="TauD/TfdA-like" evidence="8">
    <location>
        <begin position="56"/>
        <end position="351"/>
    </location>
</feature>
<gene>
    <name evidence="9" type="ORF">COCCADRAFT_89674</name>
</gene>
<dbReference type="EMBL" id="KI964569">
    <property type="protein sequence ID" value="EUC35871.1"/>
    <property type="molecule type" value="Genomic_DNA"/>
</dbReference>
<dbReference type="RefSeq" id="XP_007709887.1">
    <property type="nucleotide sequence ID" value="XM_007711697.1"/>
</dbReference>
<dbReference type="GO" id="GO:0016706">
    <property type="term" value="F:2-oxoglutarate-dependent dioxygenase activity"/>
    <property type="evidence" value="ECO:0007669"/>
    <property type="project" value="TreeGrafter"/>
</dbReference>
<evidence type="ECO:0000256" key="5">
    <source>
        <dbReference type="ARBA" id="ARBA00023002"/>
    </source>
</evidence>
<comment type="similarity">
    <text evidence="2">Belongs to the TfdA dioxygenase family.</text>
</comment>
<dbReference type="Proteomes" id="UP000053841">
    <property type="component" value="Unassembled WGS sequence"/>
</dbReference>
<sequence length="375" mass="41898">MAPALLIEEPPNTTEAAQPQVLAKPKGKTHQIRIPPFSIMRPLPLGDAMDGYKYSDIGRYLGREYADVQIRELLKDPDSDAKLRDLAITISQRGVVVFRNQEITPQEQKDFTNRLGQLTGKPSTSGIHIHPINHTSLEGGKVDAEMSTIARNPKKMLSKQTGVDGKSRVKKQSAADGWHHDIGFENNTSDYTSLIMRVVPEYGGDTVFASAYEVYDRLSAPYQKFLEGLTCTFRPVGFEEDPEVAHLYAIPRGSPFNIGPSLTAVHPMLRTNPVTGWRTVFGVGHHAQRINELTETESQRLLKSMSDLITENHDLQLRMKWGVNDLAVWDNRSVYHTATYDYDGPRAGHRVVSVAEAPYLDMNSVGRDEALYVKA</sequence>
<keyword evidence="5" id="KW-0560">Oxidoreductase</keyword>
<keyword evidence="4" id="KW-0223">Dioxygenase</keyword>
<dbReference type="GeneID" id="19152822"/>
<proteinExistence type="inferred from homology"/>
<name>W6YWI1_COCC2</name>
<evidence type="ECO:0000313" key="9">
    <source>
        <dbReference type="EMBL" id="EUC35871.1"/>
    </source>
</evidence>
<evidence type="ECO:0000256" key="2">
    <source>
        <dbReference type="ARBA" id="ARBA00005896"/>
    </source>
</evidence>
<dbReference type="GO" id="GO:0005737">
    <property type="term" value="C:cytoplasm"/>
    <property type="evidence" value="ECO:0007669"/>
    <property type="project" value="TreeGrafter"/>
</dbReference>
<organism evidence="9 10">
    <name type="scientific">Cochliobolus carbonum (strain 26-R-13)</name>
    <name type="common">Maize leaf spot fungus</name>
    <name type="synonym">Bipolaris zeicola</name>
    <dbReference type="NCBI Taxonomy" id="930089"/>
    <lineage>
        <taxon>Eukaryota</taxon>
        <taxon>Fungi</taxon>
        <taxon>Dikarya</taxon>
        <taxon>Ascomycota</taxon>
        <taxon>Pezizomycotina</taxon>
        <taxon>Dothideomycetes</taxon>
        <taxon>Pleosporomycetidae</taxon>
        <taxon>Pleosporales</taxon>
        <taxon>Pleosporineae</taxon>
        <taxon>Pleosporaceae</taxon>
        <taxon>Bipolaris</taxon>
    </lineage>
</organism>
<dbReference type="KEGG" id="bze:COCCADRAFT_89674"/>
<evidence type="ECO:0000256" key="3">
    <source>
        <dbReference type="ARBA" id="ARBA00022723"/>
    </source>
</evidence>
<dbReference type="InterPro" id="IPR042098">
    <property type="entry name" value="TauD-like_sf"/>
</dbReference>
<dbReference type="AlphaFoldDB" id="W6YWI1"/>
<feature type="region of interest" description="Disordered" evidence="7">
    <location>
        <begin position="1"/>
        <end position="29"/>
    </location>
</feature>
<dbReference type="eggNOG" id="ENOG502QS4K">
    <property type="taxonomic scope" value="Eukaryota"/>
</dbReference>
<evidence type="ECO:0000313" key="10">
    <source>
        <dbReference type="Proteomes" id="UP000053841"/>
    </source>
</evidence>
<dbReference type="InterPro" id="IPR051323">
    <property type="entry name" value="AtsK-like"/>
</dbReference>
<evidence type="ECO:0000256" key="7">
    <source>
        <dbReference type="SAM" id="MobiDB-lite"/>
    </source>
</evidence>
<reference evidence="9 10" key="1">
    <citation type="journal article" date="2013" name="PLoS Genet.">
        <title>Comparative genome structure, secondary metabolite, and effector coding capacity across Cochliobolus pathogens.</title>
        <authorList>
            <person name="Condon B.J."/>
            <person name="Leng Y."/>
            <person name="Wu D."/>
            <person name="Bushley K.E."/>
            <person name="Ohm R.A."/>
            <person name="Otillar R."/>
            <person name="Martin J."/>
            <person name="Schackwitz W."/>
            <person name="Grimwood J."/>
            <person name="MohdZainudin N."/>
            <person name="Xue C."/>
            <person name="Wang R."/>
            <person name="Manning V.A."/>
            <person name="Dhillon B."/>
            <person name="Tu Z.J."/>
            <person name="Steffenson B.J."/>
            <person name="Salamov A."/>
            <person name="Sun H."/>
            <person name="Lowry S."/>
            <person name="LaButti K."/>
            <person name="Han J."/>
            <person name="Copeland A."/>
            <person name="Lindquist E."/>
            <person name="Barry K."/>
            <person name="Schmutz J."/>
            <person name="Baker S.E."/>
            <person name="Ciuffetti L.M."/>
            <person name="Grigoriev I.V."/>
            <person name="Zhong S."/>
            <person name="Turgeon B.G."/>
        </authorList>
    </citation>
    <scope>NUCLEOTIDE SEQUENCE [LARGE SCALE GENOMIC DNA]</scope>
    <source>
        <strain evidence="9 10">26-R-13</strain>
    </source>
</reference>
<evidence type="ECO:0000259" key="8">
    <source>
        <dbReference type="Pfam" id="PF02668"/>
    </source>
</evidence>
<dbReference type="HOGENOM" id="CLU_036005_1_0_1"/>
<evidence type="ECO:0000256" key="4">
    <source>
        <dbReference type="ARBA" id="ARBA00022964"/>
    </source>
</evidence>
<dbReference type="SUPFAM" id="SSF51197">
    <property type="entry name" value="Clavaminate synthase-like"/>
    <property type="match status" value="1"/>
</dbReference>
<keyword evidence="6" id="KW-0408">Iron</keyword>
<dbReference type="Pfam" id="PF02668">
    <property type="entry name" value="TauD"/>
    <property type="match status" value="1"/>
</dbReference>